<evidence type="ECO:0000313" key="14">
    <source>
        <dbReference type="EMBL" id="MDD0839288.1"/>
    </source>
</evidence>
<evidence type="ECO:0000256" key="8">
    <source>
        <dbReference type="ARBA" id="ARBA00023136"/>
    </source>
</evidence>
<dbReference type="PROSITE" id="PS51257">
    <property type="entry name" value="PROKAR_LIPOPROTEIN"/>
    <property type="match status" value="1"/>
</dbReference>
<comment type="similarity">
    <text evidence="2">Belongs to the LolB family.</text>
</comment>
<evidence type="ECO:0000256" key="3">
    <source>
        <dbReference type="ARBA" id="ARBA00011245"/>
    </source>
</evidence>
<evidence type="ECO:0000256" key="1">
    <source>
        <dbReference type="ARBA" id="ARBA00004459"/>
    </source>
</evidence>
<evidence type="ECO:0000256" key="2">
    <source>
        <dbReference type="ARBA" id="ARBA00009696"/>
    </source>
</evidence>
<evidence type="ECO:0000313" key="15">
    <source>
        <dbReference type="Proteomes" id="UP001528673"/>
    </source>
</evidence>
<feature type="signal peptide" evidence="13">
    <location>
        <begin position="1"/>
        <end position="18"/>
    </location>
</feature>
<organism evidence="14 15">
    <name type="scientific">Curvibacter cyanobacteriorum</name>
    <dbReference type="NCBI Taxonomy" id="3026422"/>
    <lineage>
        <taxon>Bacteria</taxon>
        <taxon>Pseudomonadati</taxon>
        <taxon>Pseudomonadota</taxon>
        <taxon>Betaproteobacteria</taxon>
        <taxon>Burkholderiales</taxon>
        <taxon>Comamonadaceae</taxon>
        <taxon>Curvibacter</taxon>
    </lineage>
</organism>
<dbReference type="SUPFAM" id="SSF89392">
    <property type="entry name" value="Prokaryotic lipoproteins and lipoprotein localization factors"/>
    <property type="match status" value="1"/>
</dbReference>
<evidence type="ECO:0000256" key="9">
    <source>
        <dbReference type="ARBA" id="ARBA00023139"/>
    </source>
</evidence>
<protein>
    <recommendedName>
        <fullName evidence="4">Outer-membrane lipoprotein LolB</fullName>
    </recommendedName>
</protein>
<feature type="chain" id="PRO_5046747294" description="Outer-membrane lipoprotein LolB" evidence="13">
    <location>
        <begin position="19"/>
        <end position="161"/>
    </location>
</feature>
<gene>
    <name evidence="14" type="ORF">PSQ40_11950</name>
</gene>
<name>A0ABT5N2K6_9BURK</name>
<keyword evidence="15" id="KW-1185">Reference proteome</keyword>
<comment type="subunit">
    <text evidence="3">Monomer.</text>
</comment>
<evidence type="ECO:0000256" key="10">
    <source>
        <dbReference type="ARBA" id="ARBA00023186"/>
    </source>
</evidence>
<dbReference type="Gene3D" id="2.50.20.10">
    <property type="entry name" value="Lipoprotein localisation LolA/LolB/LppX"/>
    <property type="match status" value="1"/>
</dbReference>
<keyword evidence="9" id="KW-0564">Palmitate</keyword>
<evidence type="ECO:0000256" key="11">
    <source>
        <dbReference type="ARBA" id="ARBA00023237"/>
    </source>
</evidence>
<dbReference type="EMBL" id="JAQSIP010000004">
    <property type="protein sequence ID" value="MDD0839288.1"/>
    <property type="molecule type" value="Genomic_DNA"/>
</dbReference>
<keyword evidence="11" id="KW-0998">Cell outer membrane</keyword>
<keyword evidence="8" id="KW-0472">Membrane</keyword>
<proteinExistence type="inferred from homology"/>
<sequence>MLRSALSLGLVMGLGACAAPRRAPPADTPPEAAWYGRLALKVDSLPPQSFNASFELLGHAEAGSLRLFTPLGGTAGEVRWQAGRAELQTGQDTRRYPSMDELTLALTGAALPLPALFHWLRGEQVTVPGWQADLSQLPDGRLLAQRLDPAPVVDLRVLLDR</sequence>
<dbReference type="InterPro" id="IPR029046">
    <property type="entry name" value="LolA/LolB/LppX"/>
</dbReference>
<comment type="subcellular location">
    <subcellularLocation>
        <location evidence="1">Cell outer membrane</location>
        <topology evidence="1">Lipid-anchor</topology>
    </subcellularLocation>
</comment>
<keyword evidence="6 13" id="KW-0732">Signal</keyword>
<dbReference type="Pfam" id="PF03550">
    <property type="entry name" value="LolB"/>
    <property type="match status" value="1"/>
</dbReference>
<reference evidence="14 15" key="1">
    <citation type="submission" date="2023-02" db="EMBL/GenBank/DDBJ databases">
        <title>Bacterial whole genomic sequence of Curvibacter sp. HBC61.</title>
        <authorList>
            <person name="Le V."/>
            <person name="Ko S.-R."/>
            <person name="Ahn C.-Y."/>
            <person name="Oh H.-M."/>
        </authorList>
    </citation>
    <scope>NUCLEOTIDE SEQUENCE [LARGE SCALE GENOMIC DNA]</scope>
    <source>
        <strain evidence="14 15">HBC61</strain>
    </source>
</reference>
<evidence type="ECO:0000256" key="4">
    <source>
        <dbReference type="ARBA" id="ARBA00016202"/>
    </source>
</evidence>
<comment type="caution">
    <text evidence="14">The sequence shown here is derived from an EMBL/GenBank/DDBJ whole genome shotgun (WGS) entry which is preliminary data.</text>
</comment>
<dbReference type="RefSeq" id="WP_273951719.1">
    <property type="nucleotide sequence ID" value="NZ_JAQSIP010000004.1"/>
</dbReference>
<evidence type="ECO:0000256" key="6">
    <source>
        <dbReference type="ARBA" id="ARBA00022729"/>
    </source>
</evidence>
<keyword evidence="5" id="KW-0813">Transport</keyword>
<dbReference type="InterPro" id="IPR004565">
    <property type="entry name" value="OM_lipoprot_LolB"/>
</dbReference>
<accession>A0ABT5N2K6</accession>
<keyword evidence="7" id="KW-0653">Protein transport</keyword>
<evidence type="ECO:0000256" key="12">
    <source>
        <dbReference type="ARBA" id="ARBA00023288"/>
    </source>
</evidence>
<evidence type="ECO:0000256" key="7">
    <source>
        <dbReference type="ARBA" id="ARBA00022927"/>
    </source>
</evidence>
<keyword evidence="12 14" id="KW-0449">Lipoprotein</keyword>
<evidence type="ECO:0000256" key="13">
    <source>
        <dbReference type="SAM" id="SignalP"/>
    </source>
</evidence>
<evidence type="ECO:0000256" key="5">
    <source>
        <dbReference type="ARBA" id="ARBA00022448"/>
    </source>
</evidence>
<keyword evidence="10" id="KW-0143">Chaperone</keyword>
<dbReference type="Proteomes" id="UP001528673">
    <property type="component" value="Unassembled WGS sequence"/>
</dbReference>